<gene>
    <name evidence="3" type="ORF">GCM10011506_38630</name>
</gene>
<evidence type="ECO:0008006" key="5">
    <source>
        <dbReference type="Google" id="ProtNLM"/>
    </source>
</evidence>
<dbReference type="EMBL" id="BMEC01000014">
    <property type="protein sequence ID" value="GGC49293.1"/>
    <property type="molecule type" value="Genomic_DNA"/>
</dbReference>
<keyword evidence="2" id="KW-0732">Signal</keyword>
<evidence type="ECO:0000256" key="1">
    <source>
        <dbReference type="SAM" id="MobiDB-lite"/>
    </source>
</evidence>
<reference evidence="4" key="1">
    <citation type="journal article" date="2019" name="Int. J. Syst. Evol. Microbiol.">
        <title>The Global Catalogue of Microorganisms (GCM) 10K type strain sequencing project: providing services to taxonomists for standard genome sequencing and annotation.</title>
        <authorList>
            <consortium name="The Broad Institute Genomics Platform"/>
            <consortium name="The Broad Institute Genome Sequencing Center for Infectious Disease"/>
            <person name="Wu L."/>
            <person name="Ma J."/>
        </authorList>
    </citation>
    <scope>NUCLEOTIDE SEQUENCE [LARGE SCALE GENOMIC DNA]</scope>
    <source>
        <strain evidence="4">CGMCC 1.10832</strain>
    </source>
</reference>
<dbReference type="Proteomes" id="UP000636010">
    <property type="component" value="Unassembled WGS sequence"/>
</dbReference>
<accession>A0ABQ1MZ39</accession>
<protein>
    <recommendedName>
        <fullName evidence="5">CHRD domain-containing protein</fullName>
    </recommendedName>
</protein>
<organism evidence="3 4">
    <name type="scientific">Marivirga lumbricoides</name>
    <dbReference type="NCBI Taxonomy" id="1046115"/>
    <lineage>
        <taxon>Bacteria</taxon>
        <taxon>Pseudomonadati</taxon>
        <taxon>Bacteroidota</taxon>
        <taxon>Cytophagia</taxon>
        <taxon>Cytophagales</taxon>
        <taxon>Marivirgaceae</taxon>
        <taxon>Marivirga</taxon>
    </lineage>
</organism>
<evidence type="ECO:0000313" key="4">
    <source>
        <dbReference type="Proteomes" id="UP000636010"/>
    </source>
</evidence>
<feature type="signal peptide" evidence="2">
    <location>
        <begin position="1"/>
        <end position="23"/>
    </location>
</feature>
<comment type="caution">
    <text evidence="3">The sequence shown here is derived from an EMBL/GenBank/DDBJ whole genome shotgun (WGS) entry which is preliminary data.</text>
</comment>
<name>A0ABQ1MZ39_9BACT</name>
<feature type="chain" id="PRO_5046297808" description="CHRD domain-containing protein" evidence="2">
    <location>
        <begin position="24"/>
        <end position="157"/>
    </location>
</feature>
<feature type="region of interest" description="Disordered" evidence="1">
    <location>
        <begin position="119"/>
        <end position="157"/>
    </location>
</feature>
<sequence length="157" mass="17190">MKIYFMKKILFVLLSLVVYSASAQIDFNTGNAQLDSDLNTINANASANFGSFKADLSVIYNVSEKKIDYMRGSLNMAAGEIYISLEISKLSKTPIDDVLVIYTNNKSRGWGYIAKQAGIKPGSPEFHQLKNNARSKKNKKAKNKGGSKGKGNSKVKG</sequence>
<feature type="compositionally biased region" description="Basic residues" evidence="1">
    <location>
        <begin position="133"/>
        <end position="157"/>
    </location>
</feature>
<proteinExistence type="predicted"/>
<keyword evidence="4" id="KW-1185">Reference proteome</keyword>
<evidence type="ECO:0000256" key="2">
    <source>
        <dbReference type="SAM" id="SignalP"/>
    </source>
</evidence>
<evidence type="ECO:0000313" key="3">
    <source>
        <dbReference type="EMBL" id="GGC49293.1"/>
    </source>
</evidence>